<dbReference type="Gene3D" id="1.25.40.10">
    <property type="entry name" value="Tetratricopeptide repeat domain"/>
    <property type="match status" value="2"/>
</dbReference>
<evidence type="ECO:0000313" key="3">
    <source>
        <dbReference type="EMBL" id="KAF2309538.1"/>
    </source>
</evidence>
<dbReference type="EMBL" id="JAAGAX010000006">
    <property type="protein sequence ID" value="KAF2309538.1"/>
    <property type="molecule type" value="Genomic_DNA"/>
</dbReference>
<keyword evidence="4" id="KW-1185">Reference proteome</keyword>
<keyword evidence="1" id="KW-0677">Repeat</keyword>
<organism evidence="3 4">
    <name type="scientific">Hevea brasiliensis</name>
    <name type="common">Para rubber tree</name>
    <name type="synonym">Siphonia brasiliensis</name>
    <dbReference type="NCBI Taxonomy" id="3981"/>
    <lineage>
        <taxon>Eukaryota</taxon>
        <taxon>Viridiplantae</taxon>
        <taxon>Streptophyta</taxon>
        <taxon>Embryophyta</taxon>
        <taxon>Tracheophyta</taxon>
        <taxon>Spermatophyta</taxon>
        <taxon>Magnoliopsida</taxon>
        <taxon>eudicotyledons</taxon>
        <taxon>Gunneridae</taxon>
        <taxon>Pentapetalae</taxon>
        <taxon>rosids</taxon>
        <taxon>fabids</taxon>
        <taxon>Malpighiales</taxon>
        <taxon>Euphorbiaceae</taxon>
        <taxon>Crotonoideae</taxon>
        <taxon>Micrandreae</taxon>
        <taxon>Hevea</taxon>
    </lineage>
</organism>
<dbReference type="PANTHER" id="PTHR47926">
    <property type="entry name" value="PENTATRICOPEPTIDE REPEAT-CONTAINING PROTEIN"/>
    <property type="match status" value="1"/>
</dbReference>
<dbReference type="Proteomes" id="UP000467840">
    <property type="component" value="Chromosome 14"/>
</dbReference>
<name>A0A6A6MAL1_HEVBR</name>
<gene>
    <name evidence="3" type="ORF">GH714_003749</name>
</gene>
<comment type="caution">
    <text evidence="3">The sequence shown here is derived from an EMBL/GenBank/DDBJ whole genome shotgun (WGS) entry which is preliminary data.</text>
</comment>
<dbReference type="Pfam" id="PF13041">
    <property type="entry name" value="PPR_2"/>
    <property type="match status" value="1"/>
</dbReference>
<dbReference type="Pfam" id="PF01535">
    <property type="entry name" value="PPR"/>
    <property type="match status" value="3"/>
</dbReference>
<dbReference type="InterPro" id="IPR046960">
    <property type="entry name" value="PPR_At4g14850-like_plant"/>
</dbReference>
<dbReference type="InterPro" id="IPR011990">
    <property type="entry name" value="TPR-like_helical_dom_sf"/>
</dbReference>
<dbReference type="InterPro" id="IPR046848">
    <property type="entry name" value="E_motif"/>
</dbReference>
<dbReference type="FunFam" id="1.25.40.10:FF:000090">
    <property type="entry name" value="Pentatricopeptide repeat-containing protein, chloroplastic"/>
    <property type="match status" value="1"/>
</dbReference>
<evidence type="ECO:0000313" key="4">
    <source>
        <dbReference type="Proteomes" id="UP000467840"/>
    </source>
</evidence>
<dbReference type="InterPro" id="IPR002885">
    <property type="entry name" value="PPR_rpt"/>
</dbReference>
<proteinExistence type="predicted"/>
<dbReference type="GO" id="GO:0003723">
    <property type="term" value="F:RNA binding"/>
    <property type="evidence" value="ECO:0007669"/>
    <property type="project" value="InterPro"/>
</dbReference>
<dbReference type="PANTHER" id="PTHR47926:SF344">
    <property type="entry name" value="OS07G0636900 PROTEIN"/>
    <property type="match status" value="1"/>
</dbReference>
<protein>
    <recommendedName>
        <fullName evidence="5">Pentacotripeptide-repeat region of PRORP domain-containing protein</fullName>
    </recommendedName>
</protein>
<accession>A0A6A6MAL1</accession>
<dbReference type="GO" id="GO:0009451">
    <property type="term" value="P:RNA modification"/>
    <property type="evidence" value="ECO:0007669"/>
    <property type="project" value="InterPro"/>
</dbReference>
<dbReference type="AlphaFoldDB" id="A0A6A6MAL1"/>
<evidence type="ECO:0000256" key="1">
    <source>
        <dbReference type="ARBA" id="ARBA00022737"/>
    </source>
</evidence>
<evidence type="ECO:0008006" key="5">
    <source>
        <dbReference type="Google" id="ProtNLM"/>
    </source>
</evidence>
<feature type="repeat" description="PPR" evidence="2">
    <location>
        <begin position="124"/>
        <end position="154"/>
    </location>
</feature>
<dbReference type="PROSITE" id="PS51375">
    <property type="entry name" value="PPR"/>
    <property type="match status" value="3"/>
</dbReference>
<reference evidence="3 4" key="1">
    <citation type="journal article" date="2020" name="Mol. Plant">
        <title>The Chromosome-Based Rubber Tree Genome Provides New Insights into Spurge Genome Evolution and Rubber Biosynthesis.</title>
        <authorList>
            <person name="Liu J."/>
            <person name="Shi C."/>
            <person name="Shi C.C."/>
            <person name="Li W."/>
            <person name="Zhang Q.J."/>
            <person name="Zhang Y."/>
            <person name="Li K."/>
            <person name="Lu H.F."/>
            <person name="Shi C."/>
            <person name="Zhu S.T."/>
            <person name="Xiao Z.Y."/>
            <person name="Nan H."/>
            <person name="Yue Y."/>
            <person name="Zhu X.G."/>
            <person name="Wu Y."/>
            <person name="Hong X.N."/>
            <person name="Fan G.Y."/>
            <person name="Tong Y."/>
            <person name="Zhang D."/>
            <person name="Mao C.L."/>
            <person name="Liu Y.L."/>
            <person name="Hao S.J."/>
            <person name="Liu W.Q."/>
            <person name="Lv M.Q."/>
            <person name="Zhang H.B."/>
            <person name="Liu Y."/>
            <person name="Hu-Tang G.R."/>
            <person name="Wang J.P."/>
            <person name="Wang J.H."/>
            <person name="Sun Y.H."/>
            <person name="Ni S.B."/>
            <person name="Chen W.B."/>
            <person name="Zhang X.C."/>
            <person name="Jiao Y.N."/>
            <person name="Eichler E.E."/>
            <person name="Li G.H."/>
            <person name="Liu X."/>
            <person name="Gao L.Z."/>
        </authorList>
    </citation>
    <scope>NUCLEOTIDE SEQUENCE [LARGE SCALE GENOMIC DNA]</scope>
    <source>
        <strain evidence="4">cv. GT1</strain>
        <tissue evidence="3">Leaf</tissue>
    </source>
</reference>
<sequence length="323" mass="36055">MGAPESVWVAMAIGYSKNERFREALLVYIDMLWHNIQPGYFSFSVALKACVNLKDSRLGRGVHGFAKQDQLFEALDMFRKMQSEGTGFSWVTIATILPICARLTTLHSGKELHAQIVKSAKRPDVLVLNALIDMYVKCGMFDYGRRLFNGMRSKDLASWNAMLTGYAINGRMREAMELFDEMVSSGVRPDEVTFIALLSGCSHAGLTEDGMKLFDKMDIDFGVSPCLEHYACLVDILGRAGRIEEAMEIVKNMPMKPRASIWGSLLNSCHLHGDVSLGEAIAEKLFEHEPNNSGNYVILSNIYAKAGMWDSVKGSRAYAKKRN</sequence>
<evidence type="ECO:0000256" key="2">
    <source>
        <dbReference type="PROSITE-ProRule" id="PRU00708"/>
    </source>
</evidence>
<dbReference type="NCBIfam" id="TIGR00756">
    <property type="entry name" value="PPR"/>
    <property type="match status" value="5"/>
</dbReference>
<feature type="repeat" description="PPR" evidence="2">
    <location>
        <begin position="190"/>
        <end position="225"/>
    </location>
</feature>
<dbReference type="Pfam" id="PF20431">
    <property type="entry name" value="E_motif"/>
    <property type="match status" value="1"/>
</dbReference>
<feature type="repeat" description="PPR" evidence="2">
    <location>
        <begin position="155"/>
        <end position="189"/>
    </location>
</feature>